<evidence type="ECO:0000313" key="1">
    <source>
        <dbReference type="EMBL" id="MBW81286.1"/>
    </source>
</evidence>
<protein>
    <submittedName>
        <fullName evidence="1">Uncharacterized protein</fullName>
    </submittedName>
</protein>
<reference evidence="1" key="1">
    <citation type="submission" date="2018-02" db="EMBL/GenBank/DDBJ databases">
        <title>Rhizophora mucronata_Transcriptome.</title>
        <authorList>
            <person name="Meera S.P."/>
            <person name="Sreeshan A."/>
            <person name="Augustine A."/>
        </authorList>
    </citation>
    <scope>NUCLEOTIDE SEQUENCE</scope>
    <source>
        <tissue evidence="1">Leaf</tissue>
    </source>
</reference>
<organism evidence="1">
    <name type="scientific">Rhizophora mucronata</name>
    <name type="common">Asiatic mangrove</name>
    <dbReference type="NCBI Taxonomy" id="61149"/>
    <lineage>
        <taxon>Eukaryota</taxon>
        <taxon>Viridiplantae</taxon>
        <taxon>Streptophyta</taxon>
        <taxon>Embryophyta</taxon>
        <taxon>Tracheophyta</taxon>
        <taxon>Spermatophyta</taxon>
        <taxon>Magnoliopsida</taxon>
        <taxon>eudicotyledons</taxon>
        <taxon>Gunneridae</taxon>
        <taxon>Pentapetalae</taxon>
        <taxon>rosids</taxon>
        <taxon>fabids</taxon>
        <taxon>Malpighiales</taxon>
        <taxon>Rhizophoraceae</taxon>
        <taxon>Rhizophora</taxon>
    </lineage>
</organism>
<dbReference type="AlphaFoldDB" id="A0A2P2IJ71"/>
<sequence length="70" mass="8296">MLMQRRRRETSGKGRKTDLTLQFASTSPRKLKQKKKKKGALSSQFELFSGSVWVRVRVLCRERSFKKYVM</sequence>
<dbReference type="EMBL" id="GGEC01000803">
    <property type="protein sequence ID" value="MBW81286.1"/>
    <property type="molecule type" value="Transcribed_RNA"/>
</dbReference>
<name>A0A2P2IJ71_RHIMU</name>
<accession>A0A2P2IJ71</accession>
<proteinExistence type="predicted"/>